<protein>
    <submittedName>
        <fullName evidence="4">Stage III sporulation protein AA</fullName>
    </submittedName>
</protein>
<dbReference type="InterPro" id="IPR003593">
    <property type="entry name" value="AAA+_ATPase"/>
</dbReference>
<organism evidence="4 5">
    <name type="scientific">Halobacillus seohaensis</name>
    <dbReference type="NCBI Taxonomy" id="447421"/>
    <lineage>
        <taxon>Bacteria</taxon>
        <taxon>Bacillati</taxon>
        <taxon>Bacillota</taxon>
        <taxon>Bacilli</taxon>
        <taxon>Bacillales</taxon>
        <taxon>Bacillaceae</taxon>
        <taxon>Halobacillus</taxon>
    </lineage>
</organism>
<dbReference type="RefSeq" id="WP_204706687.1">
    <property type="nucleotide sequence ID" value="NZ_JBHSZV010000004.1"/>
</dbReference>
<dbReference type="InterPro" id="IPR014217">
    <property type="entry name" value="Spore_III_AA"/>
</dbReference>
<dbReference type="InterPro" id="IPR045735">
    <property type="entry name" value="Spore_III_AA_AAA+_ATPase"/>
</dbReference>
<dbReference type="Gene3D" id="3.40.50.300">
    <property type="entry name" value="P-loop containing nucleotide triphosphate hydrolases"/>
    <property type="match status" value="1"/>
</dbReference>
<dbReference type="NCBIfam" id="TIGR02858">
    <property type="entry name" value="spore_III_AA"/>
    <property type="match status" value="1"/>
</dbReference>
<evidence type="ECO:0000256" key="1">
    <source>
        <dbReference type="ARBA" id="ARBA00022741"/>
    </source>
</evidence>
<keyword evidence="1" id="KW-0547">Nucleotide-binding</keyword>
<proteinExistence type="predicted"/>
<reference evidence="5" key="1">
    <citation type="journal article" date="2019" name="Int. J. Syst. Evol. Microbiol.">
        <title>The Global Catalogue of Microorganisms (GCM) 10K type strain sequencing project: providing services to taxonomists for standard genome sequencing and annotation.</title>
        <authorList>
            <consortium name="The Broad Institute Genomics Platform"/>
            <consortium name="The Broad Institute Genome Sequencing Center for Infectious Disease"/>
            <person name="Wu L."/>
            <person name="Ma J."/>
        </authorList>
    </citation>
    <scope>NUCLEOTIDE SEQUENCE [LARGE SCALE GENOMIC DNA]</scope>
    <source>
        <strain evidence="5">CGMCC 4.1621</strain>
    </source>
</reference>
<gene>
    <name evidence="4" type="primary">spoIIIAA</name>
    <name evidence="4" type="ORF">ACFQIC_01750</name>
</gene>
<sequence length="325" mass="36548">MEEIIRLFPVPYHPTLKQKINWDIIQEIRLRVNKRLEILDTRGVTYISNTKLSQLDLSFVLNQVSQFSVYKFKEEMKEGFITIEGGHRVGLAGKANVHQNVIETLKNITFMNIRIARSTIESGKRALSYLYRKDEWLNTLIIGPPHSGKTTILRNFAKWIGSGTTFTSASKVAVVDERSEIAACHEGIPQLDVGERTDVMDACPKAVGMMMMIRSMSPEVMVVDEIGDLDDALAVKEAVHTGVKVICSVHGTNRETISKRNAVQELIESEAFDRFIILERLSVRANAVIEILDGQGNELVRLNGEGDHGVVRSPNSTTRYHMDRV</sequence>
<name>A0ABW2EEF5_9BACI</name>
<evidence type="ECO:0000313" key="5">
    <source>
        <dbReference type="Proteomes" id="UP001596410"/>
    </source>
</evidence>
<dbReference type="EMBL" id="JBHSZV010000004">
    <property type="protein sequence ID" value="MFC7060597.1"/>
    <property type="molecule type" value="Genomic_DNA"/>
</dbReference>
<keyword evidence="2" id="KW-0067">ATP-binding</keyword>
<dbReference type="SUPFAM" id="SSF52540">
    <property type="entry name" value="P-loop containing nucleoside triphosphate hydrolases"/>
    <property type="match status" value="1"/>
</dbReference>
<dbReference type="PANTHER" id="PTHR20953:SF3">
    <property type="entry name" value="P-LOOP CONTAINING NUCLEOSIDE TRIPHOSPHATE HYDROLASES SUPERFAMILY PROTEIN"/>
    <property type="match status" value="1"/>
</dbReference>
<accession>A0ABW2EEF5</accession>
<evidence type="ECO:0000313" key="4">
    <source>
        <dbReference type="EMBL" id="MFC7060597.1"/>
    </source>
</evidence>
<evidence type="ECO:0000259" key="3">
    <source>
        <dbReference type="SMART" id="SM00382"/>
    </source>
</evidence>
<dbReference type="Pfam" id="PF19568">
    <property type="entry name" value="Spore_III_AA"/>
    <property type="match status" value="1"/>
</dbReference>
<keyword evidence="5" id="KW-1185">Reference proteome</keyword>
<dbReference type="Proteomes" id="UP001596410">
    <property type="component" value="Unassembled WGS sequence"/>
</dbReference>
<comment type="caution">
    <text evidence="4">The sequence shown here is derived from an EMBL/GenBank/DDBJ whole genome shotgun (WGS) entry which is preliminary data.</text>
</comment>
<evidence type="ECO:0000256" key="2">
    <source>
        <dbReference type="ARBA" id="ARBA00022840"/>
    </source>
</evidence>
<feature type="domain" description="AAA+ ATPase" evidence="3">
    <location>
        <begin position="135"/>
        <end position="282"/>
    </location>
</feature>
<dbReference type="InterPro" id="IPR027417">
    <property type="entry name" value="P-loop_NTPase"/>
</dbReference>
<dbReference type="PANTHER" id="PTHR20953">
    <property type="entry name" value="KINASE-RELATED"/>
    <property type="match status" value="1"/>
</dbReference>
<dbReference type="SMART" id="SM00382">
    <property type="entry name" value="AAA"/>
    <property type="match status" value="1"/>
</dbReference>